<accession>A0A0K0FG34</accession>
<comment type="subcellular location">
    <subcellularLocation>
        <location evidence="1">Membrane</location>
    </subcellularLocation>
</comment>
<sequence length="420" mass="48467">MIKNATLIGLIIIFSTIFILLITYLFLSVKTRFSDVNKEISEEDYLHQLLNVDLEEDIENIELLQSSQMPSDNVFYLTLLMILCGTFSIVGNVNQLISNYCKFNLAPSNDNILKKNTRICINLLHIIYLILTFAIPCLVLERIQESWILGNNACIFNRIFIMLERSTKLWLILFITIFQYKNYLQLKQVTEVGSTKQDFFTKFSLKISAYIMVFISGSLILVMIPNCGAFKMILQTFYIDTIKVDIKQIKCGISVSDFYFGIVYGYSFAVEFFIPGCICIAIIVKWLLAVKIDSNENDDILRYTSIIKSIVFLLSLSFYIFLPHWCVLLLKLQGYDIFGSYITEYLIYILDELSNINISLSPALSWFPLMVLSNNLCNYENNEAILQNSIKSGKCSRIYSRSCLLNLNTQKKYRFRTNGV</sequence>
<feature type="transmembrane region" description="Helical" evidence="5">
    <location>
        <begin position="74"/>
        <end position="98"/>
    </location>
</feature>
<evidence type="ECO:0000256" key="4">
    <source>
        <dbReference type="ARBA" id="ARBA00023136"/>
    </source>
</evidence>
<evidence type="ECO:0000256" key="2">
    <source>
        <dbReference type="ARBA" id="ARBA00022692"/>
    </source>
</evidence>
<keyword evidence="7" id="KW-1185">Reference proteome</keyword>
<keyword evidence="2 5" id="KW-0812">Transmembrane</keyword>
<dbReference type="InterPro" id="IPR017452">
    <property type="entry name" value="GPCR_Rhodpsn_7TM"/>
</dbReference>
<feature type="transmembrane region" description="Helical" evidence="5">
    <location>
        <begin position="119"/>
        <end position="143"/>
    </location>
</feature>
<feature type="transmembrane region" description="Helical" evidence="5">
    <location>
        <begin position="203"/>
        <end position="224"/>
    </location>
</feature>
<dbReference type="Gene3D" id="1.20.1070.10">
    <property type="entry name" value="Rhodopsin 7-helix transmembrane proteins"/>
    <property type="match status" value="1"/>
</dbReference>
<protein>
    <submittedName>
        <fullName evidence="8">G_PROTEIN_RECEP_F1_2 domain-containing protein</fullName>
    </submittedName>
</protein>
<proteinExistence type="predicted"/>
<dbReference type="WBParaSite" id="SVE_0783200.1">
    <property type="protein sequence ID" value="SVE_0783200.1"/>
    <property type="gene ID" value="SVE_0783200"/>
</dbReference>
<evidence type="ECO:0000313" key="7">
    <source>
        <dbReference type="Proteomes" id="UP000035680"/>
    </source>
</evidence>
<evidence type="ECO:0000256" key="5">
    <source>
        <dbReference type="SAM" id="Phobius"/>
    </source>
</evidence>
<feature type="transmembrane region" description="Helical" evidence="5">
    <location>
        <begin position="264"/>
        <end position="288"/>
    </location>
</feature>
<name>A0A0K0FG34_STRVS</name>
<dbReference type="PROSITE" id="PS50262">
    <property type="entry name" value="G_PROTEIN_RECEP_F1_2"/>
    <property type="match status" value="1"/>
</dbReference>
<reference evidence="7" key="1">
    <citation type="submission" date="2014-07" db="EMBL/GenBank/DDBJ databases">
        <authorList>
            <person name="Martin A.A"/>
            <person name="De Silva N."/>
        </authorList>
    </citation>
    <scope>NUCLEOTIDE SEQUENCE</scope>
</reference>
<reference evidence="8" key="2">
    <citation type="submission" date="2015-08" db="UniProtKB">
        <authorList>
            <consortium name="WormBaseParasite"/>
        </authorList>
    </citation>
    <scope>IDENTIFICATION</scope>
</reference>
<keyword evidence="4 5" id="KW-0472">Membrane</keyword>
<evidence type="ECO:0000313" key="8">
    <source>
        <dbReference type="WBParaSite" id="SVE_0783200.1"/>
    </source>
</evidence>
<feature type="transmembrane region" description="Helical" evidence="5">
    <location>
        <begin position="7"/>
        <end position="27"/>
    </location>
</feature>
<feature type="domain" description="G-protein coupled receptors family 1 profile" evidence="6">
    <location>
        <begin position="91"/>
        <end position="365"/>
    </location>
</feature>
<evidence type="ECO:0000259" key="6">
    <source>
        <dbReference type="PROSITE" id="PS50262"/>
    </source>
</evidence>
<organism evidence="7 8">
    <name type="scientific">Strongyloides venezuelensis</name>
    <name type="common">Threadworm</name>
    <dbReference type="NCBI Taxonomy" id="75913"/>
    <lineage>
        <taxon>Eukaryota</taxon>
        <taxon>Metazoa</taxon>
        <taxon>Ecdysozoa</taxon>
        <taxon>Nematoda</taxon>
        <taxon>Chromadorea</taxon>
        <taxon>Rhabditida</taxon>
        <taxon>Tylenchina</taxon>
        <taxon>Panagrolaimomorpha</taxon>
        <taxon>Strongyloidoidea</taxon>
        <taxon>Strongyloididae</taxon>
        <taxon>Strongyloides</taxon>
    </lineage>
</organism>
<feature type="transmembrane region" description="Helical" evidence="5">
    <location>
        <begin position="300"/>
        <end position="322"/>
    </location>
</feature>
<dbReference type="GO" id="GO:0016020">
    <property type="term" value="C:membrane"/>
    <property type="evidence" value="ECO:0007669"/>
    <property type="project" value="UniProtKB-SubCell"/>
</dbReference>
<evidence type="ECO:0000256" key="3">
    <source>
        <dbReference type="ARBA" id="ARBA00022989"/>
    </source>
</evidence>
<evidence type="ECO:0000256" key="1">
    <source>
        <dbReference type="ARBA" id="ARBA00004370"/>
    </source>
</evidence>
<dbReference type="Proteomes" id="UP000035680">
    <property type="component" value="Unassembled WGS sequence"/>
</dbReference>
<dbReference type="AlphaFoldDB" id="A0A0K0FG34"/>
<keyword evidence="3 5" id="KW-1133">Transmembrane helix</keyword>